<feature type="compositionally biased region" description="Basic and acidic residues" evidence="1">
    <location>
        <begin position="8"/>
        <end position="20"/>
    </location>
</feature>
<dbReference type="Proteomes" id="UP000054721">
    <property type="component" value="Unassembled WGS sequence"/>
</dbReference>
<reference evidence="2 3" key="1">
    <citation type="submission" date="2015-05" db="EMBL/GenBank/DDBJ databases">
        <title>Evolution of Trichinella species and genotypes.</title>
        <authorList>
            <person name="Korhonen P.K."/>
            <person name="Edoardo P."/>
            <person name="Giuseppe L.R."/>
            <person name="Gasser R.B."/>
        </authorList>
    </citation>
    <scope>NUCLEOTIDE SEQUENCE [LARGE SCALE GENOMIC DNA]</scope>
    <source>
        <strain evidence="2">ISS10</strain>
    </source>
</reference>
<organism evidence="2 3">
    <name type="scientific">Trichinella nativa</name>
    <dbReference type="NCBI Taxonomy" id="6335"/>
    <lineage>
        <taxon>Eukaryota</taxon>
        <taxon>Metazoa</taxon>
        <taxon>Ecdysozoa</taxon>
        <taxon>Nematoda</taxon>
        <taxon>Enoplea</taxon>
        <taxon>Dorylaimia</taxon>
        <taxon>Trichinellida</taxon>
        <taxon>Trichinellidae</taxon>
        <taxon>Trichinella</taxon>
    </lineage>
</organism>
<dbReference type="EMBL" id="JYDW01003398">
    <property type="protein sequence ID" value="KRZ46436.1"/>
    <property type="molecule type" value="Genomic_DNA"/>
</dbReference>
<comment type="caution">
    <text evidence="2">The sequence shown here is derived from an EMBL/GenBank/DDBJ whole genome shotgun (WGS) entry which is preliminary data.</text>
</comment>
<evidence type="ECO:0000313" key="2">
    <source>
        <dbReference type="EMBL" id="KRZ46436.1"/>
    </source>
</evidence>
<evidence type="ECO:0000313" key="3">
    <source>
        <dbReference type="Proteomes" id="UP000054721"/>
    </source>
</evidence>
<protein>
    <submittedName>
        <fullName evidence="2">Uncharacterized protein</fullName>
    </submittedName>
</protein>
<name>A0A0V1KGW8_9BILA</name>
<proteinExistence type="predicted"/>
<keyword evidence="3" id="KW-1185">Reference proteome</keyword>
<evidence type="ECO:0000256" key="1">
    <source>
        <dbReference type="SAM" id="MobiDB-lite"/>
    </source>
</evidence>
<accession>A0A0V1KGW8</accession>
<dbReference type="AlphaFoldDB" id="A0A0V1KGW8"/>
<gene>
    <name evidence="2" type="ORF">T02_8003</name>
</gene>
<feature type="region of interest" description="Disordered" evidence="1">
    <location>
        <begin position="1"/>
        <end position="32"/>
    </location>
</feature>
<sequence>MQTLIGKHSTEDPNGREERQYQPTRPPRATRD</sequence>